<evidence type="ECO:0008006" key="2">
    <source>
        <dbReference type="Google" id="ProtNLM"/>
    </source>
</evidence>
<protein>
    <recommendedName>
        <fullName evidence="2">DNA methylase adenine-specific domain-containing protein</fullName>
    </recommendedName>
</protein>
<name>A0A0F9F1P6_9ZZZZ</name>
<reference evidence="1" key="1">
    <citation type="journal article" date="2015" name="Nature">
        <title>Complex archaea that bridge the gap between prokaryotes and eukaryotes.</title>
        <authorList>
            <person name="Spang A."/>
            <person name="Saw J.H."/>
            <person name="Jorgensen S.L."/>
            <person name="Zaremba-Niedzwiedzka K."/>
            <person name="Martijn J."/>
            <person name="Lind A.E."/>
            <person name="van Eijk R."/>
            <person name="Schleper C."/>
            <person name="Guy L."/>
            <person name="Ettema T.J."/>
        </authorList>
    </citation>
    <scope>NUCLEOTIDE SEQUENCE</scope>
</reference>
<feature type="non-terminal residue" evidence="1">
    <location>
        <position position="1"/>
    </location>
</feature>
<comment type="caution">
    <text evidence="1">The sequence shown here is derived from an EMBL/GenBank/DDBJ whole genome shotgun (WGS) entry which is preliminary data.</text>
</comment>
<accession>A0A0F9F1P6</accession>
<proteinExistence type="predicted"/>
<evidence type="ECO:0000313" key="1">
    <source>
        <dbReference type="EMBL" id="KKL80278.1"/>
    </source>
</evidence>
<dbReference type="EMBL" id="LAZR01022901">
    <property type="protein sequence ID" value="KKL80278.1"/>
    <property type="molecule type" value="Genomic_DNA"/>
</dbReference>
<dbReference type="SUPFAM" id="SSF53335">
    <property type="entry name" value="S-adenosyl-L-methionine-dependent methyltransferases"/>
    <property type="match status" value="1"/>
</dbReference>
<dbReference type="AlphaFoldDB" id="A0A0F9F1P6"/>
<dbReference type="Gene3D" id="3.40.50.150">
    <property type="entry name" value="Vaccinia Virus protein VP39"/>
    <property type="match status" value="1"/>
</dbReference>
<sequence length="131" mass="14981">FYDLHADGLSLDDKRNLLVPEGKLGPWAELSEDEAKFNDLPDALARWQKREGAEKDNPRTARSFVVPKEEIAATGYDLSLNRYREIEHDAVEHEPPTEILSRLREMERDIFDGLEKLETMLGDASVREAAE</sequence>
<organism evidence="1">
    <name type="scientific">marine sediment metagenome</name>
    <dbReference type="NCBI Taxonomy" id="412755"/>
    <lineage>
        <taxon>unclassified sequences</taxon>
        <taxon>metagenomes</taxon>
        <taxon>ecological metagenomes</taxon>
    </lineage>
</organism>
<dbReference type="InterPro" id="IPR029063">
    <property type="entry name" value="SAM-dependent_MTases_sf"/>
</dbReference>
<gene>
    <name evidence="1" type="ORF">LCGC14_2006330</name>
</gene>